<keyword evidence="3" id="KW-1185">Reference proteome</keyword>
<keyword evidence="2" id="KW-0503">Monooxygenase</keyword>
<reference evidence="2" key="1">
    <citation type="submission" date="2020-11" db="EMBL/GenBank/DDBJ databases">
        <title>Isolation and identification of active actinomycetes.</title>
        <authorList>
            <person name="Yu B."/>
        </authorList>
    </citation>
    <scope>NUCLEOTIDE SEQUENCE</scope>
    <source>
        <strain evidence="2">NEAU-YB345</strain>
    </source>
</reference>
<dbReference type="RefSeq" id="WP_196194081.1">
    <property type="nucleotide sequence ID" value="NZ_JADPRT010000004.1"/>
</dbReference>
<dbReference type="GO" id="GO:0004497">
    <property type="term" value="F:monooxygenase activity"/>
    <property type="evidence" value="ECO:0007669"/>
    <property type="project" value="UniProtKB-KW"/>
</dbReference>
<evidence type="ECO:0000313" key="2">
    <source>
        <dbReference type="EMBL" id="MBF9073417.1"/>
    </source>
</evidence>
<proteinExistence type="predicted"/>
<dbReference type="Proteomes" id="UP000657385">
    <property type="component" value="Unassembled WGS sequence"/>
</dbReference>
<dbReference type="EMBL" id="JADPRT010000022">
    <property type="protein sequence ID" value="MBF9073417.1"/>
    <property type="molecule type" value="Genomic_DNA"/>
</dbReference>
<dbReference type="EMBL" id="JADPRT010000004">
    <property type="protein sequence ID" value="MBF9068963.1"/>
    <property type="molecule type" value="Genomic_DNA"/>
</dbReference>
<evidence type="ECO:0000313" key="1">
    <source>
        <dbReference type="EMBL" id="MBF9068963.1"/>
    </source>
</evidence>
<dbReference type="InterPro" id="IPR046032">
    <property type="entry name" value="DUF5990"/>
</dbReference>
<dbReference type="Pfam" id="PF19452">
    <property type="entry name" value="DUF5990"/>
    <property type="match status" value="1"/>
</dbReference>
<comment type="caution">
    <text evidence="2">The sequence shown here is derived from an EMBL/GenBank/DDBJ whole genome shotgun (WGS) entry which is preliminary data.</text>
</comment>
<dbReference type="AlphaFoldDB" id="A0A931BC03"/>
<sequence>MSDSSGPRTSLQLRIEGHTLPGRSCGVGPDFPGAHDIHVAVQRRDRPAELLDLQPGDAPSASWTLPCKVTPSGEISGPYIQNRLGGRFVYLSWVDRMPDPQPPKLFRRAKIMLSGVPADVLADALRRGALVGRLPLTDPKGNPLCARVVPPLIEWSAADPSE</sequence>
<organism evidence="2 3">
    <name type="scientific">Streptacidiphilus fuscans</name>
    <dbReference type="NCBI Taxonomy" id="2789292"/>
    <lineage>
        <taxon>Bacteria</taxon>
        <taxon>Bacillati</taxon>
        <taxon>Actinomycetota</taxon>
        <taxon>Actinomycetes</taxon>
        <taxon>Kitasatosporales</taxon>
        <taxon>Streptomycetaceae</taxon>
        <taxon>Streptacidiphilus</taxon>
    </lineage>
</organism>
<keyword evidence="2" id="KW-0560">Oxidoreductase</keyword>
<protein>
    <submittedName>
        <fullName evidence="2">Monooxygenase</fullName>
    </submittedName>
</protein>
<gene>
    <name evidence="1" type="ORF">I2501_13110</name>
    <name evidence="2" type="ORF">I2501_35925</name>
</gene>
<name>A0A931BC03_9ACTN</name>
<evidence type="ECO:0000313" key="3">
    <source>
        <dbReference type="Proteomes" id="UP000657385"/>
    </source>
</evidence>
<accession>A0A931BC03</accession>